<dbReference type="InterPro" id="IPR035901">
    <property type="entry name" value="GIY-YIG_endonuc_sf"/>
</dbReference>
<dbReference type="GO" id="GO:0008408">
    <property type="term" value="F:3'-5' exonuclease activity"/>
    <property type="evidence" value="ECO:0007669"/>
    <property type="project" value="TreeGrafter"/>
</dbReference>
<accession>A0A4R7FBV3</accession>
<dbReference type="NCBIfam" id="TIGR00573">
    <property type="entry name" value="dnaq"/>
    <property type="match status" value="1"/>
</dbReference>
<dbReference type="PROSITE" id="PS50164">
    <property type="entry name" value="GIY_YIG"/>
    <property type="match status" value="1"/>
</dbReference>
<dbReference type="FunFam" id="3.30.420.10:FF:000045">
    <property type="entry name" value="3'-5' exonuclease DinG"/>
    <property type="match status" value="1"/>
</dbReference>
<evidence type="ECO:0000259" key="3">
    <source>
        <dbReference type="PROSITE" id="PS50164"/>
    </source>
</evidence>
<dbReference type="Gene3D" id="3.40.1440.10">
    <property type="entry name" value="GIY-YIG endonuclease"/>
    <property type="match status" value="1"/>
</dbReference>
<dbReference type="InterPro" id="IPR012337">
    <property type="entry name" value="RNaseH-like_sf"/>
</dbReference>
<dbReference type="InterPro" id="IPR036397">
    <property type="entry name" value="RNaseH_sf"/>
</dbReference>
<keyword evidence="5" id="KW-1185">Reference proteome</keyword>
<proteinExistence type="predicted"/>
<dbReference type="Gene3D" id="3.30.420.10">
    <property type="entry name" value="Ribonuclease H-like superfamily/Ribonuclease H"/>
    <property type="match status" value="1"/>
</dbReference>
<dbReference type="Proteomes" id="UP000295215">
    <property type="component" value="Unassembled WGS sequence"/>
</dbReference>
<dbReference type="GO" id="GO:0006289">
    <property type="term" value="P:nucleotide-excision repair"/>
    <property type="evidence" value="ECO:0007669"/>
    <property type="project" value="InterPro"/>
</dbReference>
<name>A0A4R7FBV3_9FLAO</name>
<reference evidence="4 5" key="1">
    <citation type="submission" date="2019-03" db="EMBL/GenBank/DDBJ databases">
        <title>Genomic Encyclopedia of Archaeal and Bacterial Type Strains, Phase II (KMG-II): from individual species to whole genera.</title>
        <authorList>
            <person name="Goeker M."/>
        </authorList>
    </citation>
    <scope>NUCLEOTIDE SEQUENCE [LARGE SCALE GENOMIC DNA]</scope>
    <source>
        <strain evidence="4 5">DSM 28213</strain>
    </source>
</reference>
<evidence type="ECO:0000313" key="5">
    <source>
        <dbReference type="Proteomes" id="UP000295215"/>
    </source>
</evidence>
<comment type="subunit">
    <text evidence="2">DNA polymerase III contains a core (composed of alpha, epsilon and theta chains) that associates with a tau subunit. This core dimerizes to form the POLIII' complex. PolIII' associates with the gamma complex (composed of gamma, delta, delta', psi and chi chains) and with the beta chain to form the complete DNA polymerase III complex.</text>
</comment>
<dbReference type="Pfam" id="PF00929">
    <property type="entry name" value="RNase_T"/>
    <property type="match status" value="1"/>
</dbReference>
<dbReference type="InterPro" id="IPR006054">
    <property type="entry name" value="DnaQ"/>
</dbReference>
<dbReference type="CDD" id="cd10434">
    <property type="entry name" value="GIY-YIG_UvrC_Cho"/>
    <property type="match status" value="1"/>
</dbReference>
<feature type="domain" description="GIY-YIG" evidence="3">
    <location>
        <begin position="203"/>
        <end position="279"/>
    </location>
</feature>
<dbReference type="AlphaFoldDB" id="A0A4R7FBV3"/>
<evidence type="ECO:0000256" key="1">
    <source>
        <dbReference type="ARBA" id="ARBA00025483"/>
    </source>
</evidence>
<dbReference type="InterPro" id="IPR000305">
    <property type="entry name" value="GIY-YIG_endonuc"/>
</dbReference>
<dbReference type="SUPFAM" id="SSF53098">
    <property type="entry name" value="Ribonuclease H-like"/>
    <property type="match status" value="1"/>
</dbReference>
<evidence type="ECO:0000313" key="4">
    <source>
        <dbReference type="EMBL" id="TDS66135.1"/>
    </source>
</evidence>
<dbReference type="GO" id="GO:0003677">
    <property type="term" value="F:DNA binding"/>
    <property type="evidence" value="ECO:0007669"/>
    <property type="project" value="InterPro"/>
</dbReference>
<dbReference type="InterPro" id="IPR047296">
    <property type="entry name" value="GIY-YIG_UvrC_Cho"/>
</dbReference>
<dbReference type="CDD" id="cd06127">
    <property type="entry name" value="DEDDh"/>
    <property type="match status" value="1"/>
</dbReference>
<dbReference type="GO" id="GO:0005829">
    <property type="term" value="C:cytosol"/>
    <property type="evidence" value="ECO:0007669"/>
    <property type="project" value="TreeGrafter"/>
</dbReference>
<sequence length="457" mass="52775">MPSRQTDHVYAILDIETTGGQYNEEGITEIAIYKFDGNQVVDQFISLVNPEIQIQPFVVKLTGINNAMLRLAPKFYEIAKRIIEITEDCVVIAHNAEFDYRVIRNEFRRLGYDFKRQTLCTVELSQKLIPNMNSYSLGKLVRSLGIPITDRHRASGDALATLKLFELLLSKDHGKTIMQSMIKSDLKTGLHPKFLDITDTLPSSAGIYYIHNEKGEIIFISKSKNIKKQILEHFTSESSISKKIQQETYTVTFEKTGNELIALLKENEEVAINKPKYNKTTKKRIFPYSLYLKNNLNGYLFLSIEKTDGRKRNTMAFTSLNEAHKFIDKIINNTGIQIFTVFINEKKSKKVTSENFSESWQESCNEYNEKLLELLSVYDIDTDNLIISDKGRKIEEKSAVILEQGKLKGYCFYDLNFRINSPQRIDANLIPICFDRNNRNIILNYLNKKTGYKLIRF</sequence>
<dbReference type="PANTHER" id="PTHR30231">
    <property type="entry name" value="DNA POLYMERASE III SUBUNIT EPSILON"/>
    <property type="match status" value="1"/>
</dbReference>
<organism evidence="4 5">
    <name type="scientific">Myroides indicus</name>
    <dbReference type="NCBI Taxonomy" id="1323422"/>
    <lineage>
        <taxon>Bacteria</taxon>
        <taxon>Pseudomonadati</taxon>
        <taxon>Bacteroidota</taxon>
        <taxon>Flavobacteriia</taxon>
        <taxon>Flavobacteriales</taxon>
        <taxon>Flavobacteriaceae</taxon>
        <taxon>Myroides</taxon>
    </lineage>
</organism>
<evidence type="ECO:0000256" key="2">
    <source>
        <dbReference type="ARBA" id="ARBA00026073"/>
    </source>
</evidence>
<dbReference type="PANTHER" id="PTHR30231:SF37">
    <property type="entry name" value="EXODEOXYRIBONUCLEASE 10"/>
    <property type="match status" value="1"/>
</dbReference>
<dbReference type="EMBL" id="SOAG01000001">
    <property type="protein sequence ID" value="TDS66135.1"/>
    <property type="molecule type" value="Genomic_DNA"/>
</dbReference>
<dbReference type="SMART" id="SM00479">
    <property type="entry name" value="EXOIII"/>
    <property type="match status" value="1"/>
</dbReference>
<gene>
    <name evidence="4" type="ORF">C8P70_10130</name>
</gene>
<protein>
    <submittedName>
        <fullName evidence="4">DNA polymerase-3 subunit epsilon</fullName>
    </submittedName>
</protein>
<comment type="caution">
    <text evidence="4">The sequence shown here is derived from an EMBL/GenBank/DDBJ whole genome shotgun (WGS) entry which is preliminary data.</text>
</comment>
<dbReference type="GO" id="GO:0045004">
    <property type="term" value="P:DNA replication proofreading"/>
    <property type="evidence" value="ECO:0007669"/>
    <property type="project" value="TreeGrafter"/>
</dbReference>
<dbReference type="GO" id="GO:0003887">
    <property type="term" value="F:DNA-directed DNA polymerase activity"/>
    <property type="evidence" value="ECO:0007669"/>
    <property type="project" value="InterPro"/>
</dbReference>
<comment type="function">
    <text evidence="1">DNA polymerase III is a complex, multichain enzyme responsible for most of the replicative synthesis in bacteria. The epsilon subunit contain the editing function and is a proofreading 3'-5' exonuclease.</text>
</comment>
<dbReference type="SUPFAM" id="SSF82771">
    <property type="entry name" value="GIY-YIG endonuclease"/>
    <property type="match status" value="1"/>
</dbReference>
<dbReference type="InterPro" id="IPR013520">
    <property type="entry name" value="Ribonucl_H"/>
</dbReference>